<dbReference type="Proteomes" id="UP000831796">
    <property type="component" value="Chromosome"/>
</dbReference>
<feature type="compositionally biased region" description="Basic and acidic residues" evidence="1">
    <location>
        <begin position="67"/>
        <end position="82"/>
    </location>
</feature>
<reference evidence="3" key="1">
    <citation type="submission" date="2022-04" db="EMBL/GenBank/DDBJ databases">
        <title>Hymenobacter sp. isolated from the air.</title>
        <authorList>
            <person name="Won M."/>
            <person name="Lee C.-M."/>
            <person name="Woen H.-Y."/>
            <person name="Kwon S.-W."/>
        </authorList>
    </citation>
    <scope>NUCLEOTIDE SEQUENCE</scope>
    <source>
        <strain evidence="3">5116S-3</strain>
    </source>
</reference>
<feature type="chain" id="PRO_5035770074" evidence="2">
    <location>
        <begin position="23"/>
        <end position="120"/>
    </location>
</feature>
<feature type="compositionally biased region" description="Low complexity" evidence="1">
    <location>
        <begin position="84"/>
        <end position="105"/>
    </location>
</feature>
<protein>
    <submittedName>
        <fullName evidence="3">Uncharacterized protein</fullName>
    </submittedName>
</protein>
<sequence>MTILIRLLCMLVLVTAALPSRAYRPEALLRQGDKPGRGSAQPPVKAVPHSQRQSKPQRVEGGASAERSTDHSARSSRPERSARSARSSSRGAEGGHSARSSSSNGGSRGAGAGRSHGRGH</sequence>
<keyword evidence="4" id="KW-1185">Reference proteome</keyword>
<keyword evidence="2" id="KW-0732">Signal</keyword>
<evidence type="ECO:0000313" key="3">
    <source>
        <dbReference type="EMBL" id="UOQ74855.1"/>
    </source>
</evidence>
<organism evidence="3 4">
    <name type="scientific">Hymenobacter cellulosilyticus</name>
    <dbReference type="NCBI Taxonomy" id="2932248"/>
    <lineage>
        <taxon>Bacteria</taxon>
        <taxon>Pseudomonadati</taxon>
        <taxon>Bacteroidota</taxon>
        <taxon>Cytophagia</taxon>
        <taxon>Cytophagales</taxon>
        <taxon>Hymenobacteraceae</taxon>
        <taxon>Hymenobacter</taxon>
    </lineage>
</organism>
<gene>
    <name evidence="3" type="ORF">MUN79_13870</name>
</gene>
<evidence type="ECO:0000256" key="1">
    <source>
        <dbReference type="SAM" id="MobiDB-lite"/>
    </source>
</evidence>
<dbReference type="AlphaFoldDB" id="A0A8T9QCC1"/>
<dbReference type="EMBL" id="CP095046">
    <property type="protein sequence ID" value="UOQ74855.1"/>
    <property type="molecule type" value="Genomic_DNA"/>
</dbReference>
<dbReference type="KEGG" id="hcu:MUN79_13870"/>
<accession>A0A8T9QCC1</accession>
<name>A0A8T9QCC1_9BACT</name>
<evidence type="ECO:0000313" key="4">
    <source>
        <dbReference type="Proteomes" id="UP000831796"/>
    </source>
</evidence>
<proteinExistence type="predicted"/>
<feature type="signal peptide" evidence="2">
    <location>
        <begin position="1"/>
        <end position="22"/>
    </location>
</feature>
<evidence type="ECO:0000256" key="2">
    <source>
        <dbReference type="SAM" id="SignalP"/>
    </source>
</evidence>
<feature type="region of interest" description="Disordered" evidence="1">
    <location>
        <begin position="29"/>
        <end position="120"/>
    </location>
</feature>
<dbReference type="RefSeq" id="WP_244678191.1">
    <property type="nucleotide sequence ID" value="NZ_CP095046.1"/>
</dbReference>